<feature type="signal peptide" evidence="2">
    <location>
        <begin position="1"/>
        <end position="17"/>
    </location>
</feature>
<gene>
    <name evidence="3" type="ORF">BDEG_23740</name>
</gene>
<reference evidence="3 4" key="2">
    <citation type="submission" date="2016-05" db="EMBL/GenBank/DDBJ databases">
        <title>Lineage-specific infection strategies underlie the spectrum of fungal disease in amphibians.</title>
        <authorList>
            <person name="Cuomo C.A."/>
            <person name="Farrer R.A."/>
            <person name="James T."/>
            <person name="Longcore J."/>
            <person name="Birren B."/>
        </authorList>
    </citation>
    <scope>NUCLEOTIDE SEQUENCE [LARGE SCALE GENOMIC DNA]</scope>
    <source>
        <strain evidence="3 4">JEL423</strain>
    </source>
</reference>
<proteinExistence type="predicted"/>
<name>A0A177WJI0_BATDL</name>
<sequence length="226" mass="22406">MIFSTLITILAASSVSGYSLCNTANYPYAGKTISIPILKSSTSKGANGETVTVSGTVNIVDGCKFTLKDFSFSGVATISVYGGMGSDAAAVKLISDSIPSSKSPITQTYTFISTSGNWVSYNDFTQFRFFEESTGLIVGSASIPNAVVPAASSTASSVISSTAAAASPAATLPTAASPTAASPTTGSNPAPAPAAAAAKSAGTQMGLSAALTAPLAFILVVASALM</sequence>
<reference evidence="3 4" key="1">
    <citation type="submission" date="2006-10" db="EMBL/GenBank/DDBJ databases">
        <title>The Genome Sequence of Batrachochytrium dendrobatidis JEL423.</title>
        <authorList>
            <consortium name="The Broad Institute Genome Sequencing Platform"/>
            <person name="Birren B."/>
            <person name="Lander E."/>
            <person name="Galagan J."/>
            <person name="Cuomo C."/>
            <person name="Devon K."/>
            <person name="Jaffe D."/>
            <person name="Butler J."/>
            <person name="Alvarez P."/>
            <person name="Gnerre S."/>
            <person name="Grabherr M."/>
            <person name="Kleber M."/>
            <person name="Mauceli E."/>
            <person name="Brockman W."/>
            <person name="Young S."/>
            <person name="LaButti K."/>
            <person name="Sykes S."/>
            <person name="DeCaprio D."/>
            <person name="Crawford M."/>
            <person name="Koehrsen M."/>
            <person name="Engels R."/>
            <person name="Montgomery P."/>
            <person name="Pearson M."/>
            <person name="Howarth C."/>
            <person name="Larson L."/>
            <person name="White J."/>
            <person name="O'Leary S."/>
            <person name="Kodira C."/>
            <person name="Zeng Q."/>
            <person name="Yandava C."/>
            <person name="Alvarado L."/>
            <person name="Longcore J."/>
            <person name="James T."/>
        </authorList>
    </citation>
    <scope>NUCLEOTIDE SEQUENCE [LARGE SCALE GENOMIC DNA]</scope>
    <source>
        <strain evidence="3 4">JEL423</strain>
    </source>
</reference>
<accession>A0A177WJI0</accession>
<evidence type="ECO:0000313" key="3">
    <source>
        <dbReference type="EMBL" id="OAJ39946.1"/>
    </source>
</evidence>
<dbReference type="OrthoDB" id="5573191at2759"/>
<evidence type="ECO:0000256" key="1">
    <source>
        <dbReference type="SAM" id="MobiDB-lite"/>
    </source>
</evidence>
<evidence type="ECO:0000313" key="4">
    <source>
        <dbReference type="Proteomes" id="UP000077115"/>
    </source>
</evidence>
<feature type="chain" id="PRO_5008077629" description="DM13 domain-containing protein" evidence="2">
    <location>
        <begin position="18"/>
        <end position="226"/>
    </location>
</feature>
<keyword evidence="2" id="KW-0732">Signal</keyword>
<dbReference type="Proteomes" id="UP000077115">
    <property type="component" value="Unassembled WGS sequence"/>
</dbReference>
<feature type="region of interest" description="Disordered" evidence="1">
    <location>
        <begin position="175"/>
        <end position="194"/>
    </location>
</feature>
<evidence type="ECO:0008006" key="5">
    <source>
        <dbReference type="Google" id="ProtNLM"/>
    </source>
</evidence>
<evidence type="ECO:0000256" key="2">
    <source>
        <dbReference type="SAM" id="SignalP"/>
    </source>
</evidence>
<dbReference type="VEuPathDB" id="FungiDB:BDEG_23740"/>
<dbReference type="AlphaFoldDB" id="A0A177WJI0"/>
<dbReference type="EMBL" id="DS022303">
    <property type="protein sequence ID" value="OAJ39946.1"/>
    <property type="molecule type" value="Genomic_DNA"/>
</dbReference>
<organism evidence="3 4">
    <name type="scientific">Batrachochytrium dendrobatidis (strain JEL423)</name>
    <dbReference type="NCBI Taxonomy" id="403673"/>
    <lineage>
        <taxon>Eukaryota</taxon>
        <taxon>Fungi</taxon>
        <taxon>Fungi incertae sedis</taxon>
        <taxon>Chytridiomycota</taxon>
        <taxon>Chytridiomycota incertae sedis</taxon>
        <taxon>Chytridiomycetes</taxon>
        <taxon>Rhizophydiales</taxon>
        <taxon>Rhizophydiales incertae sedis</taxon>
        <taxon>Batrachochytrium</taxon>
    </lineage>
</organism>
<protein>
    <recommendedName>
        <fullName evidence="5">DM13 domain-containing protein</fullName>
    </recommendedName>
</protein>